<dbReference type="GO" id="GO:0003723">
    <property type="term" value="F:RNA binding"/>
    <property type="evidence" value="ECO:0007669"/>
    <property type="project" value="InterPro"/>
</dbReference>
<dbReference type="SMART" id="SM00648">
    <property type="entry name" value="SWAP"/>
    <property type="match status" value="1"/>
</dbReference>
<feature type="non-terminal residue" evidence="6">
    <location>
        <position position="1"/>
    </location>
</feature>
<evidence type="ECO:0000256" key="3">
    <source>
        <dbReference type="ARBA" id="ARBA00023187"/>
    </source>
</evidence>
<evidence type="ECO:0000259" key="5">
    <source>
        <dbReference type="PROSITE" id="PS50128"/>
    </source>
</evidence>
<dbReference type="PANTHER" id="PTHR23340">
    <property type="entry name" value="ARGININE/SERINE RICH SPLICING FACTOR SF4/14"/>
    <property type="match status" value="1"/>
</dbReference>
<dbReference type="InterPro" id="IPR040169">
    <property type="entry name" value="SUGP1/2"/>
</dbReference>
<comment type="subcellular location">
    <subcellularLocation>
        <location evidence="1">Nucleus</location>
    </subcellularLocation>
</comment>
<evidence type="ECO:0000256" key="2">
    <source>
        <dbReference type="ARBA" id="ARBA00022664"/>
    </source>
</evidence>
<dbReference type="Gene3D" id="1.10.10.790">
    <property type="entry name" value="Surp module"/>
    <property type="match status" value="1"/>
</dbReference>
<dbReference type="Pfam" id="PF01805">
    <property type="entry name" value="Surp"/>
    <property type="match status" value="1"/>
</dbReference>
<dbReference type="InterPro" id="IPR035967">
    <property type="entry name" value="SWAP/Surp_sf"/>
</dbReference>
<name>A0A2J8LSR7_PANTR</name>
<dbReference type="GO" id="GO:0008380">
    <property type="term" value="P:RNA splicing"/>
    <property type="evidence" value="ECO:0007669"/>
    <property type="project" value="UniProtKB-KW"/>
</dbReference>
<organism evidence="6 7">
    <name type="scientific">Pan troglodytes</name>
    <name type="common">Chimpanzee</name>
    <dbReference type="NCBI Taxonomy" id="9598"/>
    <lineage>
        <taxon>Eukaryota</taxon>
        <taxon>Metazoa</taxon>
        <taxon>Chordata</taxon>
        <taxon>Craniata</taxon>
        <taxon>Vertebrata</taxon>
        <taxon>Euteleostomi</taxon>
        <taxon>Mammalia</taxon>
        <taxon>Eutheria</taxon>
        <taxon>Euarchontoglires</taxon>
        <taxon>Primates</taxon>
        <taxon>Haplorrhini</taxon>
        <taxon>Catarrhini</taxon>
        <taxon>Hominidae</taxon>
        <taxon>Pan</taxon>
    </lineage>
</organism>
<dbReference type="SUPFAM" id="SSF109905">
    <property type="entry name" value="Surp module (SWAP domain)"/>
    <property type="match status" value="1"/>
</dbReference>
<accession>A0A2J8LSR7</accession>
<gene>
    <name evidence="6" type="ORF">CK820_G0026034</name>
</gene>
<evidence type="ECO:0000313" key="7">
    <source>
        <dbReference type="Proteomes" id="UP000236370"/>
    </source>
</evidence>
<sequence length="77" mass="8900">ETRKVIEKLARFVAEGGPELEKVAMEDYKDNPAFAFLHDKNSREFLYYRKKVAEIRKEAQKSQAASQKEIRLLGVVS</sequence>
<dbReference type="GO" id="GO:0006397">
    <property type="term" value="P:mRNA processing"/>
    <property type="evidence" value="ECO:0007669"/>
    <property type="project" value="UniProtKB-KW"/>
</dbReference>
<comment type="caution">
    <text evidence="6">The sequence shown here is derived from an EMBL/GenBank/DDBJ whole genome shotgun (WGS) entry which is preliminary data.</text>
</comment>
<reference evidence="6 7" key="1">
    <citation type="submission" date="2017-12" db="EMBL/GenBank/DDBJ databases">
        <title>High-resolution comparative analysis of great ape genomes.</title>
        <authorList>
            <person name="Pollen A."/>
            <person name="Hastie A."/>
            <person name="Hormozdiari F."/>
            <person name="Dougherty M."/>
            <person name="Liu R."/>
            <person name="Chaisson M."/>
            <person name="Hoppe E."/>
            <person name="Hill C."/>
            <person name="Pang A."/>
            <person name="Hillier L."/>
            <person name="Baker C."/>
            <person name="Armstrong J."/>
            <person name="Shendure J."/>
            <person name="Paten B."/>
            <person name="Wilson R."/>
            <person name="Chao H."/>
            <person name="Schneider V."/>
            <person name="Ventura M."/>
            <person name="Kronenberg Z."/>
            <person name="Murali S."/>
            <person name="Gordon D."/>
            <person name="Cantsilieris S."/>
            <person name="Munson K."/>
            <person name="Nelson B."/>
            <person name="Raja A."/>
            <person name="Underwood J."/>
            <person name="Diekhans M."/>
            <person name="Fiddes I."/>
            <person name="Haussler D."/>
            <person name="Eichler E."/>
        </authorList>
    </citation>
    <scope>NUCLEOTIDE SEQUENCE [LARGE SCALE GENOMIC DNA]</scope>
    <source>
        <strain evidence="6">Yerkes chimp pedigree #C0471</strain>
    </source>
</reference>
<evidence type="ECO:0000256" key="4">
    <source>
        <dbReference type="ARBA" id="ARBA00023242"/>
    </source>
</evidence>
<keyword evidence="4" id="KW-0539">Nucleus</keyword>
<dbReference type="GO" id="GO:0005634">
    <property type="term" value="C:nucleus"/>
    <property type="evidence" value="ECO:0007669"/>
    <property type="project" value="UniProtKB-SubCell"/>
</dbReference>
<dbReference type="EMBL" id="NBAG03000278">
    <property type="protein sequence ID" value="PNI50305.1"/>
    <property type="molecule type" value="Genomic_DNA"/>
</dbReference>
<feature type="domain" description="SURP motif" evidence="5">
    <location>
        <begin position="5"/>
        <end position="47"/>
    </location>
</feature>
<evidence type="ECO:0000313" key="6">
    <source>
        <dbReference type="EMBL" id="PNI50305.1"/>
    </source>
</evidence>
<dbReference type="AlphaFoldDB" id="A0A2J8LSR7"/>
<dbReference type="PROSITE" id="PS50128">
    <property type="entry name" value="SURP"/>
    <property type="match status" value="1"/>
</dbReference>
<dbReference type="Proteomes" id="UP000236370">
    <property type="component" value="Unassembled WGS sequence"/>
</dbReference>
<evidence type="ECO:0000256" key="1">
    <source>
        <dbReference type="ARBA" id="ARBA00004123"/>
    </source>
</evidence>
<dbReference type="InterPro" id="IPR000061">
    <property type="entry name" value="Surp"/>
</dbReference>
<keyword evidence="2" id="KW-0507">mRNA processing</keyword>
<keyword evidence="3" id="KW-0508">mRNA splicing</keyword>
<protein>
    <submittedName>
        <fullName evidence="6">SUGP1 isoform 14</fullName>
    </submittedName>
</protein>
<proteinExistence type="predicted"/>
<dbReference type="PANTHER" id="PTHR23340:SF0">
    <property type="entry name" value="SURP AND G-PATCH DOMAIN-CONTAINING PROTEIN 1 ISOFORM X1"/>
    <property type="match status" value="1"/>
</dbReference>